<keyword evidence="5 9" id="KW-0560">Oxidoreductase</keyword>
<evidence type="ECO:0000259" key="8">
    <source>
        <dbReference type="Pfam" id="PF08240"/>
    </source>
</evidence>
<dbReference type="InterPro" id="IPR011032">
    <property type="entry name" value="GroES-like_sf"/>
</dbReference>
<organism evidence="9 10">
    <name type="scientific">Oribacterium sinus</name>
    <dbReference type="NCBI Taxonomy" id="237576"/>
    <lineage>
        <taxon>Bacteria</taxon>
        <taxon>Bacillati</taxon>
        <taxon>Bacillota</taxon>
        <taxon>Clostridia</taxon>
        <taxon>Lachnospirales</taxon>
        <taxon>Lachnospiraceae</taxon>
        <taxon>Oribacterium</taxon>
    </lineage>
</organism>
<reference evidence="9 10" key="1">
    <citation type="submission" date="2020-08" db="EMBL/GenBank/DDBJ databases">
        <title>Genomic Encyclopedia of Type Strains, Phase IV (KMG-IV): sequencing the most valuable type-strain genomes for metagenomic binning, comparative biology and taxonomic classification.</title>
        <authorList>
            <person name="Goeker M."/>
        </authorList>
    </citation>
    <scope>NUCLEOTIDE SEQUENCE [LARGE SCALE GENOMIC DNA]</scope>
    <source>
        <strain evidence="9 10">DSM 17245</strain>
    </source>
</reference>
<dbReference type="InterPro" id="IPR036291">
    <property type="entry name" value="NAD(P)-bd_dom_sf"/>
</dbReference>
<dbReference type="InterPro" id="IPR013154">
    <property type="entry name" value="ADH-like_N"/>
</dbReference>
<dbReference type="EC" id="1.1.1.2" evidence="9"/>
<evidence type="ECO:0000256" key="5">
    <source>
        <dbReference type="ARBA" id="ARBA00023002"/>
    </source>
</evidence>
<comment type="cofactor">
    <cofactor evidence="1 6">
        <name>Zn(2+)</name>
        <dbReference type="ChEBI" id="CHEBI:29105"/>
    </cofactor>
</comment>
<dbReference type="Proteomes" id="UP000522163">
    <property type="component" value="Unassembled WGS sequence"/>
</dbReference>
<dbReference type="RefSeq" id="WP_183683805.1">
    <property type="nucleotide sequence ID" value="NZ_JACHHH010000005.1"/>
</dbReference>
<evidence type="ECO:0000256" key="2">
    <source>
        <dbReference type="ARBA" id="ARBA00008072"/>
    </source>
</evidence>
<dbReference type="GO" id="GO:0008270">
    <property type="term" value="F:zinc ion binding"/>
    <property type="evidence" value="ECO:0007669"/>
    <property type="project" value="InterPro"/>
</dbReference>
<dbReference type="Gene3D" id="3.90.180.10">
    <property type="entry name" value="Medium-chain alcohol dehydrogenases, catalytic domain"/>
    <property type="match status" value="1"/>
</dbReference>
<evidence type="ECO:0000256" key="4">
    <source>
        <dbReference type="ARBA" id="ARBA00022833"/>
    </source>
</evidence>
<feature type="domain" description="Alcohol dehydrogenase-like N-terminal" evidence="8">
    <location>
        <begin position="25"/>
        <end position="136"/>
    </location>
</feature>
<dbReference type="EMBL" id="JACHHH010000005">
    <property type="protein sequence ID" value="MBB6041216.1"/>
    <property type="molecule type" value="Genomic_DNA"/>
</dbReference>
<protein>
    <submittedName>
        <fullName evidence="9">Alcohol dehydrogenase (NADP+)</fullName>
        <ecNumber evidence="9">1.1.1.2</ecNumber>
    </submittedName>
</protein>
<dbReference type="InterPro" id="IPR013149">
    <property type="entry name" value="ADH-like_C"/>
</dbReference>
<feature type="domain" description="Alcohol dehydrogenase-like C-terminal" evidence="7">
    <location>
        <begin position="176"/>
        <end position="295"/>
    </location>
</feature>
<keyword evidence="3 6" id="KW-0479">Metal-binding</keyword>
<dbReference type="SUPFAM" id="SSF50129">
    <property type="entry name" value="GroES-like"/>
    <property type="match status" value="1"/>
</dbReference>
<name>A0A7W9SG83_9FIRM</name>
<evidence type="ECO:0000256" key="6">
    <source>
        <dbReference type="RuleBase" id="RU361277"/>
    </source>
</evidence>
<dbReference type="GO" id="GO:0008106">
    <property type="term" value="F:alcohol dehydrogenase (NADP+) activity"/>
    <property type="evidence" value="ECO:0007669"/>
    <property type="project" value="UniProtKB-EC"/>
</dbReference>
<dbReference type="PANTHER" id="PTHR42813">
    <property type="entry name" value="ZINC-TYPE ALCOHOL DEHYDROGENASE-LIKE"/>
    <property type="match status" value="1"/>
</dbReference>
<dbReference type="Pfam" id="PF08240">
    <property type="entry name" value="ADH_N"/>
    <property type="match status" value="1"/>
</dbReference>
<dbReference type="PROSITE" id="PS00059">
    <property type="entry name" value="ADH_ZINC"/>
    <property type="match status" value="1"/>
</dbReference>
<dbReference type="GeneID" id="85014732"/>
<evidence type="ECO:0000256" key="3">
    <source>
        <dbReference type="ARBA" id="ARBA00022723"/>
    </source>
</evidence>
<dbReference type="AlphaFoldDB" id="A0A7W9SG83"/>
<gene>
    <name evidence="9" type="ORF">HNQ46_001193</name>
</gene>
<sequence length="399" mass="43512">MKAFVLEGRGKVSFIEKEKPKLLEEHGVLITPVLVSPCTSDVHTIWQGSPKRKDLTLGHECIGRILKKGREVKDFSEGEIVAISAITPDWGSPEVLENEAHAGHPFSAHSLGKSNDGAFQECFYLPYADQNLGKIPKGMDLEDVLLSVDVLQTGFTAAEEAEVKEGDTVCVLGIGAIGLGAVFAAKLMGAKKIFAVGSREDSKRMAESLSSESCPVVVLDYKTCKASLPKDKHPLANSTHSPIVNAIWEETEGKGVDKVLICGGDEYALAQALDMVKYGTGIISNVAYFGSEEDVEALEMAGQDMELSLGEKKKRKKAIDGLLLPKFSLGKGMAGKTLRFSLSKGGRKHLEWVLEKVQESGFHPSIFLTKRYHGMDKIPDALYDMKERRAIKVAVYMEI</sequence>
<comment type="similarity">
    <text evidence="2 6">Belongs to the zinc-containing alcohol dehydrogenase family.</text>
</comment>
<dbReference type="Gene3D" id="3.40.50.720">
    <property type="entry name" value="NAD(P)-binding Rossmann-like Domain"/>
    <property type="match status" value="1"/>
</dbReference>
<dbReference type="InterPro" id="IPR002328">
    <property type="entry name" value="ADH_Zn_CS"/>
</dbReference>
<evidence type="ECO:0000313" key="9">
    <source>
        <dbReference type="EMBL" id="MBB6041216.1"/>
    </source>
</evidence>
<dbReference type="PANTHER" id="PTHR42813:SF4">
    <property type="entry name" value="NADP-DEPENDENT ISOPROPANOL DEHYDROGENASE"/>
    <property type="match status" value="1"/>
</dbReference>
<accession>A0A7W9SG83</accession>
<evidence type="ECO:0000256" key="1">
    <source>
        <dbReference type="ARBA" id="ARBA00001947"/>
    </source>
</evidence>
<comment type="caution">
    <text evidence="9">The sequence shown here is derived from an EMBL/GenBank/DDBJ whole genome shotgun (WGS) entry which is preliminary data.</text>
</comment>
<evidence type="ECO:0000259" key="7">
    <source>
        <dbReference type="Pfam" id="PF00107"/>
    </source>
</evidence>
<dbReference type="SUPFAM" id="SSF51735">
    <property type="entry name" value="NAD(P)-binding Rossmann-fold domains"/>
    <property type="match status" value="1"/>
</dbReference>
<dbReference type="Pfam" id="PF00107">
    <property type="entry name" value="ADH_zinc_N"/>
    <property type="match status" value="1"/>
</dbReference>
<evidence type="ECO:0000313" key="10">
    <source>
        <dbReference type="Proteomes" id="UP000522163"/>
    </source>
</evidence>
<keyword evidence="4 6" id="KW-0862">Zinc</keyword>
<proteinExistence type="inferred from homology"/>